<accession>A0A9D3Z6M5</accession>
<dbReference type="AlphaFoldDB" id="A0A9D3Z6M5"/>
<reference evidence="1" key="2">
    <citation type="submission" date="2020-11" db="EMBL/GenBank/DDBJ databases">
        <authorList>
            <person name="McCartney M.A."/>
            <person name="Auch B."/>
            <person name="Kono T."/>
            <person name="Mallez S."/>
            <person name="Becker A."/>
            <person name="Gohl D.M."/>
            <person name="Silverstein K.A.T."/>
            <person name="Koren S."/>
            <person name="Bechman K.B."/>
            <person name="Herman A."/>
            <person name="Abrahante J.E."/>
            <person name="Garbe J."/>
        </authorList>
    </citation>
    <scope>NUCLEOTIDE SEQUENCE</scope>
    <source>
        <strain evidence="1">Duluth1</strain>
        <tissue evidence="1">Whole animal</tissue>
    </source>
</reference>
<protein>
    <submittedName>
        <fullName evidence="1">Uncharacterized protein</fullName>
    </submittedName>
</protein>
<proteinExistence type="predicted"/>
<name>A0A9D3Z6M5_DREPO</name>
<sequence>MDMDLIHEQIGVEEVIRHFRQEKITPDILSLMSLYDFKCLDVNDKTAIMKLRVECICYRSIPW</sequence>
<evidence type="ECO:0000313" key="1">
    <source>
        <dbReference type="EMBL" id="KAH3711726.1"/>
    </source>
</evidence>
<comment type="caution">
    <text evidence="1">The sequence shown here is derived from an EMBL/GenBank/DDBJ whole genome shotgun (WGS) entry which is preliminary data.</text>
</comment>
<organism evidence="1 2">
    <name type="scientific">Dreissena polymorpha</name>
    <name type="common">Zebra mussel</name>
    <name type="synonym">Mytilus polymorpha</name>
    <dbReference type="NCBI Taxonomy" id="45954"/>
    <lineage>
        <taxon>Eukaryota</taxon>
        <taxon>Metazoa</taxon>
        <taxon>Spiralia</taxon>
        <taxon>Lophotrochozoa</taxon>
        <taxon>Mollusca</taxon>
        <taxon>Bivalvia</taxon>
        <taxon>Autobranchia</taxon>
        <taxon>Heteroconchia</taxon>
        <taxon>Euheterodonta</taxon>
        <taxon>Imparidentia</taxon>
        <taxon>Neoheterodontei</taxon>
        <taxon>Myida</taxon>
        <taxon>Dreissenoidea</taxon>
        <taxon>Dreissenidae</taxon>
        <taxon>Dreissena</taxon>
    </lineage>
</organism>
<reference evidence="1" key="1">
    <citation type="journal article" date="2019" name="bioRxiv">
        <title>The Genome of the Zebra Mussel, Dreissena polymorpha: A Resource for Invasive Species Research.</title>
        <authorList>
            <person name="McCartney M.A."/>
            <person name="Auch B."/>
            <person name="Kono T."/>
            <person name="Mallez S."/>
            <person name="Zhang Y."/>
            <person name="Obille A."/>
            <person name="Becker A."/>
            <person name="Abrahante J.E."/>
            <person name="Garbe J."/>
            <person name="Badalamenti J.P."/>
            <person name="Herman A."/>
            <person name="Mangelson H."/>
            <person name="Liachko I."/>
            <person name="Sullivan S."/>
            <person name="Sone E.D."/>
            <person name="Koren S."/>
            <person name="Silverstein K.A.T."/>
            <person name="Beckman K.B."/>
            <person name="Gohl D.M."/>
        </authorList>
    </citation>
    <scope>NUCLEOTIDE SEQUENCE</scope>
    <source>
        <strain evidence="1">Duluth1</strain>
        <tissue evidence="1">Whole animal</tissue>
    </source>
</reference>
<keyword evidence="2" id="KW-1185">Reference proteome</keyword>
<dbReference type="EMBL" id="JAIWYP010000014">
    <property type="protein sequence ID" value="KAH3711726.1"/>
    <property type="molecule type" value="Genomic_DNA"/>
</dbReference>
<gene>
    <name evidence="1" type="ORF">DPMN_071398</name>
</gene>
<evidence type="ECO:0000313" key="2">
    <source>
        <dbReference type="Proteomes" id="UP000828390"/>
    </source>
</evidence>
<dbReference type="Proteomes" id="UP000828390">
    <property type="component" value="Unassembled WGS sequence"/>
</dbReference>